<evidence type="ECO:0000313" key="4">
    <source>
        <dbReference type="Proteomes" id="UP000288197"/>
    </source>
</evidence>
<proteinExistence type="predicted"/>
<reference evidence="3 4" key="1">
    <citation type="submission" date="2017-05" db="EMBL/GenBank/DDBJ databases">
        <title>Vagococcus spp. assemblies.</title>
        <authorList>
            <person name="Gulvik C.A."/>
        </authorList>
    </citation>
    <scope>NUCLEOTIDE SEQUENCE [LARGE SCALE GENOMIC DNA]</scope>
    <source>
        <strain evidence="3 4">NCFB 2497</strain>
    </source>
</reference>
<keyword evidence="4" id="KW-1185">Reference proteome</keyword>
<dbReference type="AlphaFoldDB" id="A0A369AM72"/>
<protein>
    <submittedName>
        <fullName evidence="3">Uncharacterized protein</fullName>
    </submittedName>
</protein>
<dbReference type="GeneID" id="63147493"/>
<feature type="compositionally biased region" description="Basic and acidic residues" evidence="2">
    <location>
        <begin position="328"/>
        <end position="355"/>
    </location>
</feature>
<dbReference type="EMBL" id="NGJX01000017">
    <property type="protein sequence ID" value="RST99010.1"/>
    <property type="molecule type" value="Genomic_DNA"/>
</dbReference>
<feature type="region of interest" description="Disordered" evidence="2">
    <location>
        <begin position="328"/>
        <end position="366"/>
    </location>
</feature>
<sequence>MSIKKKLVGIVLSFAAVGGIATNTYEASYQKIYDEHETNKTEMLKIMESEFISDSDKSMLENQLTRFADVKDSDVKSKLTDLIELEQENIETVQQAIVKNEATVAKKEINVLQTELEKLTSKSEEPFILKEDALLIDKLQQEIKMLDTSVKVKPVREIAQEVDDLSIQLIDNQKQAKSSVEELKEFNKKLEDLSKHEYVLVPDKKLIKETQKENAELFDHVDDLQVVKDRQKESNQLVEKITTKIKDSEFDFKEHGPKVKELINLSNKLLSEGQLEDSEKEQLNSYVTVIKDTLEKKGYNPGDLKKHYERIQPEYETLLKNSQKRLAETAEKAAAEAKRQAEETRKQEEEARKQAEQAAGPTMNGDWYQAPAGFKYLKVTSGKTYGQVKNPNNFSLITEAEAANYSPGHGNGSAKQ</sequence>
<gene>
    <name evidence="3" type="ORF">CBF32_12280</name>
</gene>
<evidence type="ECO:0000256" key="2">
    <source>
        <dbReference type="SAM" id="MobiDB-lite"/>
    </source>
</evidence>
<name>A0A369AM72_9ENTE</name>
<organism evidence="3 4">
    <name type="scientific">Vagococcus fluvialis</name>
    <dbReference type="NCBI Taxonomy" id="2738"/>
    <lineage>
        <taxon>Bacteria</taxon>
        <taxon>Bacillati</taxon>
        <taxon>Bacillota</taxon>
        <taxon>Bacilli</taxon>
        <taxon>Lactobacillales</taxon>
        <taxon>Enterococcaceae</taxon>
        <taxon>Vagococcus</taxon>
    </lineage>
</organism>
<accession>A0A369AM72</accession>
<dbReference type="RefSeq" id="WP_114290501.1">
    <property type="nucleotide sequence ID" value="NZ_JARQAY010000007.1"/>
</dbReference>
<dbReference type="OrthoDB" id="2182718at2"/>
<keyword evidence="1" id="KW-0175">Coiled coil</keyword>
<evidence type="ECO:0000313" key="3">
    <source>
        <dbReference type="EMBL" id="RST99010.1"/>
    </source>
</evidence>
<dbReference type="Proteomes" id="UP000288197">
    <property type="component" value="Unassembled WGS sequence"/>
</dbReference>
<feature type="coiled-coil region" evidence="1">
    <location>
        <begin position="76"/>
        <end position="122"/>
    </location>
</feature>
<evidence type="ECO:0000256" key="1">
    <source>
        <dbReference type="SAM" id="Coils"/>
    </source>
</evidence>
<comment type="caution">
    <text evidence="3">The sequence shown here is derived from an EMBL/GenBank/DDBJ whole genome shotgun (WGS) entry which is preliminary data.</text>
</comment>